<reference evidence="1 2" key="1">
    <citation type="submission" date="2019-07" db="EMBL/GenBank/DDBJ databases">
        <title>Tepidimonas charontis SPSP-6 draft genome.</title>
        <authorList>
            <person name="Da Costa M.S."/>
            <person name="Froufe H.J.C."/>
            <person name="Egas C."/>
            <person name="Albuquerque L."/>
        </authorList>
    </citation>
    <scope>NUCLEOTIDE SEQUENCE [LARGE SCALE GENOMIC DNA]</scope>
    <source>
        <strain evidence="1 2">SPSP-6</strain>
    </source>
</reference>
<proteinExistence type="predicted"/>
<evidence type="ECO:0000313" key="2">
    <source>
        <dbReference type="Proteomes" id="UP000318294"/>
    </source>
</evidence>
<keyword evidence="2" id="KW-1185">Reference proteome</keyword>
<dbReference type="EMBL" id="VJON01000022">
    <property type="protein sequence ID" value="TSE34251.1"/>
    <property type="molecule type" value="Genomic_DNA"/>
</dbReference>
<evidence type="ECO:0000313" key="1">
    <source>
        <dbReference type="EMBL" id="TSE34251.1"/>
    </source>
</evidence>
<accession>A0A554XEI5</accession>
<organism evidence="1 2">
    <name type="scientific">Tepidimonas charontis</name>
    <dbReference type="NCBI Taxonomy" id="2267262"/>
    <lineage>
        <taxon>Bacteria</taxon>
        <taxon>Pseudomonadati</taxon>
        <taxon>Pseudomonadota</taxon>
        <taxon>Betaproteobacteria</taxon>
        <taxon>Burkholderiales</taxon>
        <taxon>Tepidimonas</taxon>
    </lineage>
</organism>
<name>A0A554XEI5_9BURK</name>
<comment type="caution">
    <text evidence="1">The sequence shown here is derived from an EMBL/GenBank/DDBJ whole genome shotgun (WGS) entry which is preliminary data.</text>
</comment>
<gene>
    <name evidence="1" type="ORF">Tchar_01557</name>
</gene>
<protein>
    <submittedName>
        <fullName evidence="1">Uncharacterized protein</fullName>
    </submittedName>
</protein>
<sequence>MSLPAVPIDNYLPYMPDVTRCETSLRELNLMWRLIESTARMVCPQEAQAILPTIAATRAGFDRLERELVRSLVAEKIDHAMAALGTRAGYVIDIVVRNLYERTADVGFLATDRVLCEFVAGLTRDVDAVRARLLSYRRKYTMYDEILLLDPQGNALVQTDPAHAVEGTQDPLLEQALASDGYVQIFRPTDLRPGLGASLIYAQRMLHPTTRQPAGVLCLVFGFEAEMAGIFRSHGDPAGRSAPSCCCWTLRRASSPAPTSTGSGAARACRSIPTARRACCCTPGASTWFARAVPMATRATWARRAGRGR</sequence>
<dbReference type="RefSeq" id="WP_236640386.1">
    <property type="nucleotide sequence ID" value="NZ_VJON01000022.1"/>
</dbReference>
<dbReference type="AlphaFoldDB" id="A0A554XEI5"/>
<dbReference type="Proteomes" id="UP000318294">
    <property type="component" value="Unassembled WGS sequence"/>
</dbReference>